<dbReference type="InterPro" id="IPR006606">
    <property type="entry name" value="BBL5"/>
</dbReference>
<dbReference type="GO" id="GO:0034451">
    <property type="term" value="C:centriolar satellite"/>
    <property type="evidence" value="ECO:0007669"/>
    <property type="project" value="UniProtKB-SubCell"/>
</dbReference>
<comment type="subcellular location">
    <subcellularLocation>
        <location evidence="1">Cell projection</location>
        <location evidence="1">Cilium membrane</location>
    </subcellularLocation>
    <subcellularLocation>
        <location evidence="2">Cytoplasm</location>
        <location evidence="2">Cytoskeleton</location>
        <location evidence="2">Microtubule organizing center</location>
        <location evidence="2">Centrosome</location>
        <location evidence="2">Centriolar satellite</location>
    </subcellularLocation>
</comment>
<evidence type="ECO:0000313" key="12">
    <source>
        <dbReference type="Proteomes" id="UP001151699"/>
    </source>
</evidence>
<keyword evidence="7" id="KW-0472">Membrane</keyword>
<name>A0A9Q0NG87_9DIPT</name>
<evidence type="ECO:0000256" key="3">
    <source>
        <dbReference type="ARBA" id="ARBA00005822"/>
    </source>
</evidence>
<evidence type="ECO:0000256" key="7">
    <source>
        <dbReference type="ARBA" id="ARBA00023136"/>
    </source>
</evidence>
<keyword evidence="6" id="KW-0969">Cilium</keyword>
<dbReference type="GO" id="GO:0032266">
    <property type="term" value="F:phosphatidylinositol-3-phosphate binding"/>
    <property type="evidence" value="ECO:0007669"/>
    <property type="project" value="TreeGrafter"/>
</dbReference>
<dbReference type="EMBL" id="WJQU01000001">
    <property type="protein sequence ID" value="KAJ6649131.1"/>
    <property type="molecule type" value="Genomic_DNA"/>
</dbReference>
<keyword evidence="4" id="KW-1003">Cell membrane</keyword>
<proteinExistence type="inferred from homology"/>
<reference evidence="11" key="1">
    <citation type="submission" date="2022-07" db="EMBL/GenBank/DDBJ databases">
        <authorList>
            <person name="Trinca V."/>
            <person name="Uliana J.V.C."/>
            <person name="Torres T.T."/>
            <person name="Ward R.J."/>
            <person name="Monesi N."/>
        </authorList>
    </citation>
    <scope>NUCLEOTIDE SEQUENCE</scope>
    <source>
        <strain evidence="11">HSMRA1968</strain>
        <tissue evidence="11">Whole embryos</tissue>
    </source>
</reference>
<accession>A0A9Q0NG87</accession>
<comment type="caution">
    <text evidence="11">The sequence shown here is derived from an EMBL/GenBank/DDBJ whole genome shotgun (WGS) entry which is preliminary data.</text>
</comment>
<keyword evidence="8" id="KW-0206">Cytoskeleton</keyword>
<dbReference type="InterPro" id="IPR030804">
    <property type="entry name" value="BBS5/fem-3"/>
</dbReference>
<dbReference type="PANTHER" id="PTHR21351:SF0">
    <property type="entry name" value="BARDET-BIEDL SYNDROME 5 PROTEIN"/>
    <property type="match status" value="1"/>
</dbReference>
<evidence type="ECO:0000256" key="2">
    <source>
        <dbReference type="ARBA" id="ARBA00004607"/>
    </source>
</evidence>
<sequence>MDEEKAVWEDRSIKFDIPQIYTKLRGGEVLYDVFDYIEDTKGNPNERGRIMVTNLRIIWYALFNSKLNLSIGYNCFLTMTTKTVLSKLRGTTQALYIFTSNHNSRFEFIFTNMSLSNGRHFSLIFDVYRLYQQSFLYRELKLRTSILQSKQLKILPQEQVYSTIQGIWNLSSDQGNLGTFVLTNIRLVWYADINEAFNISLPYMQIRSIRVRESKYGPALVVSTLDTAGGYVLGFRIDPPERLREVYKEMASLFAIYSSTPIFGVFYERKQEKVDREDDQLRIDNIEEIDNTKTAEINTNFTNYLADDSTSGQREPFYCKQLGFAMEKIRDGFTLKDLWEVIPSQ</sequence>
<dbReference type="PIRSF" id="PIRSF010072">
    <property type="entry name" value="DUF1448"/>
    <property type="match status" value="1"/>
</dbReference>
<dbReference type="Proteomes" id="UP001151699">
    <property type="component" value="Chromosome A"/>
</dbReference>
<feature type="domain" description="BBSome complex member BBS5 PH" evidence="10">
    <location>
        <begin position="28"/>
        <end position="82"/>
    </location>
</feature>
<dbReference type="AlphaFoldDB" id="A0A9Q0NG87"/>
<evidence type="ECO:0000313" key="11">
    <source>
        <dbReference type="EMBL" id="KAJ6649131.1"/>
    </source>
</evidence>
<evidence type="ECO:0000259" key="10">
    <source>
        <dbReference type="SMART" id="SM00683"/>
    </source>
</evidence>
<dbReference type="GO" id="GO:0060271">
    <property type="term" value="P:cilium assembly"/>
    <property type="evidence" value="ECO:0007669"/>
    <property type="project" value="TreeGrafter"/>
</dbReference>
<protein>
    <submittedName>
        <fullName evidence="11">Bardet-Biedl syndrome 5 protein like</fullName>
    </submittedName>
</protein>
<keyword evidence="9" id="KW-0966">Cell projection</keyword>
<feature type="domain" description="BBSome complex member BBS5 PH" evidence="10">
    <location>
        <begin position="158"/>
        <end position="212"/>
    </location>
</feature>
<evidence type="ECO:0000256" key="4">
    <source>
        <dbReference type="ARBA" id="ARBA00022475"/>
    </source>
</evidence>
<keyword evidence="12" id="KW-1185">Reference proteome</keyword>
<dbReference type="OrthoDB" id="10261999at2759"/>
<evidence type="ECO:0000256" key="6">
    <source>
        <dbReference type="ARBA" id="ARBA00023069"/>
    </source>
</evidence>
<dbReference type="GO" id="GO:0060170">
    <property type="term" value="C:ciliary membrane"/>
    <property type="evidence" value="ECO:0007669"/>
    <property type="project" value="UniProtKB-SubCell"/>
</dbReference>
<comment type="similarity">
    <text evidence="3">Belongs to the BBS5 family.</text>
</comment>
<evidence type="ECO:0000256" key="9">
    <source>
        <dbReference type="ARBA" id="ARBA00023273"/>
    </source>
</evidence>
<dbReference type="GO" id="GO:0034464">
    <property type="term" value="C:BBSome"/>
    <property type="evidence" value="ECO:0007669"/>
    <property type="project" value="InterPro"/>
</dbReference>
<evidence type="ECO:0000256" key="8">
    <source>
        <dbReference type="ARBA" id="ARBA00023212"/>
    </source>
</evidence>
<evidence type="ECO:0000256" key="1">
    <source>
        <dbReference type="ARBA" id="ARBA00004309"/>
    </source>
</evidence>
<gene>
    <name evidence="11" type="primary">bbs5</name>
    <name evidence="11" type="ORF">Bhyg_04364</name>
</gene>
<keyword evidence="5" id="KW-0963">Cytoplasm</keyword>
<organism evidence="11 12">
    <name type="scientific">Pseudolycoriella hygida</name>
    <dbReference type="NCBI Taxonomy" id="35572"/>
    <lineage>
        <taxon>Eukaryota</taxon>
        <taxon>Metazoa</taxon>
        <taxon>Ecdysozoa</taxon>
        <taxon>Arthropoda</taxon>
        <taxon>Hexapoda</taxon>
        <taxon>Insecta</taxon>
        <taxon>Pterygota</taxon>
        <taxon>Neoptera</taxon>
        <taxon>Endopterygota</taxon>
        <taxon>Diptera</taxon>
        <taxon>Nematocera</taxon>
        <taxon>Sciaroidea</taxon>
        <taxon>Sciaridae</taxon>
        <taxon>Pseudolycoriella</taxon>
    </lineage>
</organism>
<dbReference type="Pfam" id="PF07289">
    <property type="entry name" value="BBL5"/>
    <property type="match status" value="1"/>
</dbReference>
<dbReference type="InterPro" id="IPR014003">
    <property type="entry name" value="BBS5_PH"/>
</dbReference>
<dbReference type="SMART" id="SM00683">
    <property type="entry name" value="DM16"/>
    <property type="match status" value="2"/>
</dbReference>
<dbReference type="PANTHER" id="PTHR21351">
    <property type="entry name" value="BARDET-BIEDL SYNDROME PROTEIN 5"/>
    <property type="match status" value="1"/>
</dbReference>
<evidence type="ECO:0000256" key="5">
    <source>
        <dbReference type="ARBA" id="ARBA00022490"/>
    </source>
</evidence>
<dbReference type="GO" id="GO:0036064">
    <property type="term" value="C:ciliary basal body"/>
    <property type="evidence" value="ECO:0007669"/>
    <property type="project" value="TreeGrafter"/>
</dbReference>